<evidence type="ECO:0000256" key="1">
    <source>
        <dbReference type="ARBA" id="ARBA00004477"/>
    </source>
</evidence>
<dbReference type="PANTHER" id="PTHR13121:SF0">
    <property type="entry name" value="PHOSPHATIDYLINOSITOL GLYCAN ANCHOR BIOSYNTHESIS CLASS U PROTEIN"/>
    <property type="match status" value="1"/>
</dbReference>
<dbReference type="EMBL" id="VSRR010005327">
    <property type="protein sequence ID" value="MPC42150.1"/>
    <property type="molecule type" value="Genomic_DNA"/>
</dbReference>
<evidence type="ECO:0000313" key="10">
    <source>
        <dbReference type="EMBL" id="MPC42150.1"/>
    </source>
</evidence>
<evidence type="ECO:0000256" key="2">
    <source>
        <dbReference type="ARBA" id="ARBA00004687"/>
    </source>
</evidence>
<keyword evidence="8 9" id="KW-0472">Membrane</keyword>
<protein>
    <submittedName>
        <fullName evidence="10">Phosphatidylinositol glycan anchor biosynthesis class U protein</fullName>
    </submittedName>
</protein>
<evidence type="ECO:0000313" key="11">
    <source>
        <dbReference type="Proteomes" id="UP000324222"/>
    </source>
</evidence>
<dbReference type="OrthoDB" id="549017at2759"/>
<comment type="similarity">
    <text evidence="3">Belongs to the PIGU family.</text>
</comment>
<evidence type="ECO:0000256" key="4">
    <source>
        <dbReference type="ARBA" id="ARBA00022502"/>
    </source>
</evidence>
<keyword evidence="4" id="KW-0337">GPI-anchor biosynthesis</keyword>
<comment type="pathway">
    <text evidence="2">Glycolipid biosynthesis; glycosylphosphatidylinositol-anchor biosynthesis.</text>
</comment>
<comment type="subcellular location">
    <subcellularLocation>
        <location evidence="1">Endoplasmic reticulum membrane</location>
        <topology evidence="1">Multi-pass membrane protein</topology>
    </subcellularLocation>
</comment>
<evidence type="ECO:0000256" key="3">
    <source>
        <dbReference type="ARBA" id="ARBA00010026"/>
    </source>
</evidence>
<evidence type="ECO:0000256" key="9">
    <source>
        <dbReference type="SAM" id="Phobius"/>
    </source>
</evidence>
<name>A0A5B7F411_PORTR</name>
<dbReference type="Proteomes" id="UP000324222">
    <property type="component" value="Unassembled WGS sequence"/>
</dbReference>
<keyword evidence="5 9" id="KW-0812">Transmembrane</keyword>
<feature type="transmembrane region" description="Helical" evidence="9">
    <location>
        <begin position="5"/>
        <end position="27"/>
    </location>
</feature>
<keyword evidence="7 9" id="KW-1133">Transmembrane helix</keyword>
<accession>A0A5B7F411</accession>
<dbReference type="GO" id="GO:0042765">
    <property type="term" value="C:GPI-anchor transamidase complex"/>
    <property type="evidence" value="ECO:0007669"/>
    <property type="project" value="InterPro"/>
</dbReference>
<dbReference type="PANTHER" id="PTHR13121">
    <property type="entry name" value="GPI TRANSAMIDASE COMPONENT PIG-U"/>
    <property type="match status" value="1"/>
</dbReference>
<sequence>MRQTFIVGCMFVSTSVLGPIMYNLWIFSGSANANFYFAVTLAFNTAQIFLVTDLLFAYVKWEYQLTHGSKIEVDGSPGRLTLHNNVNK</sequence>
<evidence type="ECO:0000256" key="5">
    <source>
        <dbReference type="ARBA" id="ARBA00022692"/>
    </source>
</evidence>
<comment type="caution">
    <text evidence="10">The sequence shown here is derived from an EMBL/GenBank/DDBJ whole genome shotgun (WGS) entry which is preliminary data.</text>
</comment>
<keyword evidence="11" id="KW-1185">Reference proteome</keyword>
<evidence type="ECO:0000256" key="7">
    <source>
        <dbReference type="ARBA" id="ARBA00022989"/>
    </source>
</evidence>
<feature type="transmembrane region" description="Helical" evidence="9">
    <location>
        <begin position="33"/>
        <end position="59"/>
    </location>
</feature>
<organism evidence="10 11">
    <name type="scientific">Portunus trituberculatus</name>
    <name type="common">Swimming crab</name>
    <name type="synonym">Neptunus trituberculatus</name>
    <dbReference type="NCBI Taxonomy" id="210409"/>
    <lineage>
        <taxon>Eukaryota</taxon>
        <taxon>Metazoa</taxon>
        <taxon>Ecdysozoa</taxon>
        <taxon>Arthropoda</taxon>
        <taxon>Crustacea</taxon>
        <taxon>Multicrustacea</taxon>
        <taxon>Malacostraca</taxon>
        <taxon>Eumalacostraca</taxon>
        <taxon>Eucarida</taxon>
        <taxon>Decapoda</taxon>
        <taxon>Pleocyemata</taxon>
        <taxon>Brachyura</taxon>
        <taxon>Eubrachyura</taxon>
        <taxon>Portunoidea</taxon>
        <taxon>Portunidae</taxon>
        <taxon>Portuninae</taxon>
        <taxon>Portunus</taxon>
    </lineage>
</organism>
<dbReference type="AlphaFoldDB" id="A0A5B7F411"/>
<keyword evidence="6" id="KW-0256">Endoplasmic reticulum</keyword>
<evidence type="ECO:0000256" key="6">
    <source>
        <dbReference type="ARBA" id="ARBA00022824"/>
    </source>
</evidence>
<dbReference type="UniPathway" id="UPA00196"/>
<proteinExistence type="inferred from homology"/>
<dbReference type="InterPro" id="IPR009600">
    <property type="entry name" value="PIG-U"/>
</dbReference>
<dbReference type="GO" id="GO:0016255">
    <property type="term" value="P:attachment of GPI anchor to protein"/>
    <property type="evidence" value="ECO:0007669"/>
    <property type="project" value="InterPro"/>
</dbReference>
<reference evidence="10 11" key="1">
    <citation type="submission" date="2019-05" db="EMBL/GenBank/DDBJ databases">
        <title>Another draft genome of Portunus trituberculatus and its Hox gene families provides insights of decapod evolution.</title>
        <authorList>
            <person name="Jeong J.-H."/>
            <person name="Song I."/>
            <person name="Kim S."/>
            <person name="Choi T."/>
            <person name="Kim D."/>
            <person name="Ryu S."/>
            <person name="Kim W."/>
        </authorList>
    </citation>
    <scope>NUCLEOTIDE SEQUENCE [LARGE SCALE GENOMIC DNA]</scope>
    <source>
        <tissue evidence="10">Muscle</tissue>
    </source>
</reference>
<dbReference type="Pfam" id="PF06728">
    <property type="entry name" value="PIG-U"/>
    <property type="match status" value="1"/>
</dbReference>
<evidence type="ECO:0000256" key="8">
    <source>
        <dbReference type="ARBA" id="ARBA00023136"/>
    </source>
</evidence>
<dbReference type="GO" id="GO:0006506">
    <property type="term" value="P:GPI anchor biosynthetic process"/>
    <property type="evidence" value="ECO:0007669"/>
    <property type="project" value="UniProtKB-UniPathway"/>
</dbReference>
<gene>
    <name evidence="10" type="primary">PIGU</name>
    <name evidence="10" type="ORF">E2C01_035764</name>
</gene>